<reference evidence="1" key="1">
    <citation type="journal article" date="2014" name="Int. J. Syst. Evol. Microbiol.">
        <title>Complete genome sequence of Corynebacterium casei LMG S-19264T (=DSM 44701T), isolated from a smear-ripened cheese.</title>
        <authorList>
            <consortium name="US DOE Joint Genome Institute (JGI-PGF)"/>
            <person name="Walter F."/>
            <person name="Albersmeier A."/>
            <person name="Kalinowski J."/>
            <person name="Ruckert C."/>
        </authorList>
    </citation>
    <scope>NUCLEOTIDE SEQUENCE</scope>
    <source>
        <strain evidence="1">VKM Ac-1321</strain>
    </source>
</reference>
<evidence type="ECO:0000313" key="1">
    <source>
        <dbReference type="EMBL" id="GLL05117.1"/>
    </source>
</evidence>
<accession>A0A9W6KN70</accession>
<proteinExistence type="predicted"/>
<dbReference type="AlphaFoldDB" id="A0A9W6KN70"/>
<comment type="caution">
    <text evidence="1">The sequence shown here is derived from an EMBL/GenBank/DDBJ whole genome shotgun (WGS) entry which is preliminary data.</text>
</comment>
<evidence type="ECO:0000313" key="2">
    <source>
        <dbReference type="Proteomes" id="UP001143480"/>
    </source>
</evidence>
<dbReference type="EMBL" id="BSFP01000053">
    <property type="protein sequence ID" value="GLL05117.1"/>
    <property type="molecule type" value="Genomic_DNA"/>
</dbReference>
<keyword evidence="2" id="KW-1185">Reference proteome</keyword>
<gene>
    <name evidence="1" type="ORF">GCM10017581_068640</name>
</gene>
<organism evidence="1 2">
    <name type="scientific">Dactylosporangium matsuzakiense</name>
    <dbReference type="NCBI Taxonomy" id="53360"/>
    <lineage>
        <taxon>Bacteria</taxon>
        <taxon>Bacillati</taxon>
        <taxon>Actinomycetota</taxon>
        <taxon>Actinomycetes</taxon>
        <taxon>Micromonosporales</taxon>
        <taxon>Micromonosporaceae</taxon>
        <taxon>Dactylosporangium</taxon>
    </lineage>
</organism>
<protein>
    <submittedName>
        <fullName evidence="1">Uncharacterized protein</fullName>
    </submittedName>
</protein>
<reference evidence="1" key="2">
    <citation type="submission" date="2023-01" db="EMBL/GenBank/DDBJ databases">
        <authorList>
            <person name="Sun Q."/>
            <person name="Evtushenko L."/>
        </authorList>
    </citation>
    <scope>NUCLEOTIDE SEQUENCE</scope>
    <source>
        <strain evidence="1">VKM Ac-1321</strain>
    </source>
</reference>
<name>A0A9W6KN70_9ACTN</name>
<dbReference type="Proteomes" id="UP001143480">
    <property type="component" value="Unassembled WGS sequence"/>
</dbReference>
<sequence>MQLGEAVRRREHHRRAPGTLRCQVCHERHPCAGWRRARAVVLVLIRAAFTAARAQEARP</sequence>